<dbReference type="Proteomes" id="UP001152130">
    <property type="component" value="Unassembled WGS sequence"/>
</dbReference>
<keyword evidence="2" id="KW-0812">Transmembrane</keyword>
<name>A0A9W8U8V8_9HYPO</name>
<evidence type="ECO:0000313" key="4">
    <source>
        <dbReference type="Proteomes" id="UP001152130"/>
    </source>
</evidence>
<keyword evidence="3" id="KW-0238">DNA-binding</keyword>
<dbReference type="GO" id="GO:0003677">
    <property type="term" value="F:DNA binding"/>
    <property type="evidence" value="ECO:0007669"/>
    <property type="project" value="UniProtKB-KW"/>
</dbReference>
<proteinExistence type="predicted"/>
<evidence type="ECO:0000256" key="1">
    <source>
        <dbReference type="SAM" id="MobiDB-lite"/>
    </source>
</evidence>
<feature type="region of interest" description="Disordered" evidence="1">
    <location>
        <begin position="1"/>
        <end position="97"/>
    </location>
</feature>
<protein>
    <submittedName>
        <fullName evidence="3">Myb-like DNA-binding protein bas1</fullName>
    </submittedName>
</protein>
<reference evidence="3" key="1">
    <citation type="submission" date="2022-10" db="EMBL/GenBank/DDBJ databases">
        <title>Fusarium specimens isolated from Avocado Roots.</title>
        <authorList>
            <person name="Stajich J."/>
            <person name="Roper C."/>
            <person name="Heimlech-Rivalta G."/>
        </authorList>
    </citation>
    <scope>NUCLEOTIDE SEQUENCE</scope>
    <source>
        <strain evidence="3">CF00143</strain>
    </source>
</reference>
<dbReference type="EMBL" id="JAPDHF010000011">
    <property type="protein sequence ID" value="KAJ4011140.1"/>
    <property type="molecule type" value="Genomic_DNA"/>
</dbReference>
<evidence type="ECO:0000313" key="3">
    <source>
        <dbReference type="EMBL" id="KAJ4011140.1"/>
    </source>
</evidence>
<comment type="caution">
    <text evidence="3">The sequence shown here is derived from an EMBL/GenBank/DDBJ whole genome shotgun (WGS) entry which is preliminary data.</text>
</comment>
<evidence type="ECO:0000256" key="2">
    <source>
        <dbReference type="SAM" id="Phobius"/>
    </source>
</evidence>
<accession>A0A9W8U8V8</accession>
<sequence length="202" mass="22936">MDGDMSHDQMGTNFLDSAFFENFAGPSPSPLREASEDTETPNETTASLNPAPVPDVPSNVPEPPQNDSRTWQQPPRPLQPQSQPQPQPVPNNTNGTFTMPSPFNYQLQHPKRYIIITIIMCIITFIIIITIPEEEINGGSWSSNVKQTLCSQFNNKTKMVHRMQDDCIKAWGFNIPQPLKTRQHQIRVLHMLSTSYSNRLEY</sequence>
<keyword evidence="2" id="KW-1133">Transmembrane helix</keyword>
<keyword evidence="4" id="KW-1185">Reference proteome</keyword>
<dbReference type="AlphaFoldDB" id="A0A9W8U8V8"/>
<organism evidence="3 4">
    <name type="scientific">Fusarium irregulare</name>
    <dbReference type="NCBI Taxonomy" id="2494466"/>
    <lineage>
        <taxon>Eukaryota</taxon>
        <taxon>Fungi</taxon>
        <taxon>Dikarya</taxon>
        <taxon>Ascomycota</taxon>
        <taxon>Pezizomycotina</taxon>
        <taxon>Sordariomycetes</taxon>
        <taxon>Hypocreomycetidae</taxon>
        <taxon>Hypocreales</taxon>
        <taxon>Nectriaceae</taxon>
        <taxon>Fusarium</taxon>
        <taxon>Fusarium incarnatum-equiseti species complex</taxon>
    </lineage>
</organism>
<gene>
    <name evidence="3" type="primary">BAS1</name>
    <name evidence="3" type="ORF">NW766_007776</name>
</gene>
<keyword evidence="2" id="KW-0472">Membrane</keyword>
<feature type="compositionally biased region" description="Pro residues" evidence="1">
    <location>
        <begin position="74"/>
        <end position="89"/>
    </location>
</feature>
<feature type="compositionally biased region" description="Pro residues" evidence="1">
    <location>
        <begin position="51"/>
        <end position="64"/>
    </location>
</feature>
<feature type="transmembrane region" description="Helical" evidence="2">
    <location>
        <begin position="113"/>
        <end position="131"/>
    </location>
</feature>